<evidence type="ECO:0000313" key="5">
    <source>
        <dbReference type="Proteomes" id="UP001457282"/>
    </source>
</evidence>
<accession>A0AAW1W3L2</accession>
<feature type="coiled-coil region" evidence="1">
    <location>
        <begin position="409"/>
        <end position="546"/>
    </location>
</feature>
<comment type="caution">
    <text evidence="4">The sequence shown here is derived from an EMBL/GenBank/DDBJ whole genome shotgun (WGS) entry which is preliminary data.</text>
</comment>
<keyword evidence="1" id="KW-0175">Coiled coil</keyword>
<feature type="domain" description="DUF7653" evidence="3">
    <location>
        <begin position="615"/>
        <end position="739"/>
    </location>
</feature>
<feature type="compositionally biased region" description="Basic and acidic residues" evidence="2">
    <location>
        <begin position="127"/>
        <end position="137"/>
    </location>
</feature>
<feature type="compositionally biased region" description="Polar residues" evidence="2">
    <location>
        <begin position="112"/>
        <end position="126"/>
    </location>
</feature>
<feature type="coiled-coil region" evidence="1">
    <location>
        <begin position="336"/>
        <end position="370"/>
    </location>
</feature>
<dbReference type="InterPro" id="IPR056070">
    <property type="entry name" value="DUF7653"/>
</dbReference>
<evidence type="ECO:0000259" key="3">
    <source>
        <dbReference type="Pfam" id="PF24670"/>
    </source>
</evidence>
<dbReference type="PANTHER" id="PTHR47491:SF5">
    <property type="entry name" value="CAP-GLY DOMAIN LINKER"/>
    <property type="match status" value="1"/>
</dbReference>
<feature type="compositionally biased region" description="Low complexity" evidence="2">
    <location>
        <begin position="162"/>
        <end position="175"/>
    </location>
</feature>
<organism evidence="4 5">
    <name type="scientific">Rubus argutus</name>
    <name type="common">Southern blackberry</name>
    <dbReference type="NCBI Taxonomy" id="59490"/>
    <lineage>
        <taxon>Eukaryota</taxon>
        <taxon>Viridiplantae</taxon>
        <taxon>Streptophyta</taxon>
        <taxon>Embryophyta</taxon>
        <taxon>Tracheophyta</taxon>
        <taxon>Spermatophyta</taxon>
        <taxon>Magnoliopsida</taxon>
        <taxon>eudicotyledons</taxon>
        <taxon>Gunneridae</taxon>
        <taxon>Pentapetalae</taxon>
        <taxon>rosids</taxon>
        <taxon>fabids</taxon>
        <taxon>Rosales</taxon>
        <taxon>Rosaceae</taxon>
        <taxon>Rosoideae</taxon>
        <taxon>Rosoideae incertae sedis</taxon>
        <taxon>Rubus</taxon>
    </lineage>
</organism>
<feature type="compositionally biased region" description="Polar residues" evidence="2">
    <location>
        <begin position="9"/>
        <end position="26"/>
    </location>
</feature>
<keyword evidence="5" id="KW-1185">Reference proteome</keyword>
<feature type="compositionally biased region" description="Low complexity" evidence="2">
    <location>
        <begin position="194"/>
        <end position="204"/>
    </location>
</feature>
<dbReference type="Pfam" id="PF24670">
    <property type="entry name" value="DUF7653"/>
    <property type="match status" value="1"/>
</dbReference>
<evidence type="ECO:0000256" key="1">
    <source>
        <dbReference type="SAM" id="Coils"/>
    </source>
</evidence>
<gene>
    <name evidence="4" type="ORF">M0R45_037163</name>
</gene>
<feature type="compositionally biased region" description="Basic and acidic residues" evidence="2">
    <location>
        <begin position="177"/>
        <end position="192"/>
    </location>
</feature>
<proteinExistence type="predicted"/>
<dbReference type="Proteomes" id="UP001457282">
    <property type="component" value="Unassembled WGS sequence"/>
</dbReference>
<feature type="compositionally biased region" description="Low complexity" evidence="2">
    <location>
        <begin position="97"/>
        <end position="111"/>
    </location>
</feature>
<dbReference type="EMBL" id="JBEDUW010000007">
    <property type="protein sequence ID" value="KAK9913345.1"/>
    <property type="molecule type" value="Genomic_DNA"/>
</dbReference>
<feature type="region of interest" description="Disordered" evidence="2">
    <location>
        <begin position="97"/>
        <end position="233"/>
    </location>
</feature>
<feature type="region of interest" description="Disordered" evidence="2">
    <location>
        <begin position="1"/>
        <end position="79"/>
    </location>
</feature>
<evidence type="ECO:0000313" key="4">
    <source>
        <dbReference type="EMBL" id="KAK9913345.1"/>
    </source>
</evidence>
<feature type="coiled-coil region" evidence="1">
    <location>
        <begin position="779"/>
        <end position="904"/>
    </location>
</feature>
<reference evidence="4 5" key="1">
    <citation type="journal article" date="2023" name="G3 (Bethesda)">
        <title>A chromosome-length genome assembly and annotation of blackberry (Rubus argutus, cv. 'Hillquist').</title>
        <authorList>
            <person name="Bruna T."/>
            <person name="Aryal R."/>
            <person name="Dudchenko O."/>
            <person name="Sargent D.J."/>
            <person name="Mead D."/>
            <person name="Buti M."/>
            <person name="Cavallini A."/>
            <person name="Hytonen T."/>
            <person name="Andres J."/>
            <person name="Pham M."/>
            <person name="Weisz D."/>
            <person name="Mascagni F."/>
            <person name="Usai G."/>
            <person name="Natali L."/>
            <person name="Bassil N."/>
            <person name="Fernandez G.E."/>
            <person name="Lomsadze A."/>
            <person name="Armour M."/>
            <person name="Olukolu B."/>
            <person name="Poorten T."/>
            <person name="Britton C."/>
            <person name="Davik J."/>
            <person name="Ashrafi H."/>
            <person name="Aiden E.L."/>
            <person name="Borodovsky M."/>
            <person name="Worthington M."/>
        </authorList>
    </citation>
    <scope>NUCLEOTIDE SEQUENCE [LARGE SCALE GENOMIC DNA]</scope>
    <source>
        <strain evidence="4">PI 553951</strain>
    </source>
</reference>
<dbReference type="AlphaFoldDB" id="A0AAW1W3L2"/>
<evidence type="ECO:0000256" key="2">
    <source>
        <dbReference type="SAM" id="MobiDB-lite"/>
    </source>
</evidence>
<sequence length="939" mass="107502">MKKLFFFRSSASSNGNNKSPPLSTDKQLYWENPSEDGSEVGSIADNSFQSPKGFFSKSRKHVSDIQNSSKSPGLRRSRSLSSAAFLVSEPVQAEFSSSRYQSRSPCSSTSSIPHQQCGQSSCCRTSTPERHQVKHFEVPAIQNTHGLKRPGSAGSSRMQHDSSGSSSTCSSNVSSKILDRYIDGEQEERGRQENNYSNRNLNANGNGGGWRPPRVQITAPNSPRAHSFREAKSSRFRLSSKDWAENGFGHESPRRLAKNVVERLSQAHVMQPTHAKEFDHDIPVTIEDIYGRSDLVGQKTYPLDEPYDTISKYHGDDYSSLQKHFYGEKCNGLNSDETVEDMDVELQRRLEEAEEKVMLLSEELEQESFLRDSGYNVPSLIQTIRNLTEQRLSFALEVSNLLQVRIAERASAKKELRLAKVELESQTRRLEKEKNELQSALETELDRRLTDWSLKLDKYQLEEQRLRERVRELAEQNVSLQREVSSFNVRETESISVITNAEQQLKELTTRMGEMRGENQGLQENLSELQEKHRASEEDRVCLRKNFEERDKECKDLHKSITRLLRTCREQEKTIDGLREGFSEEFRKNQSSERFDKHVSKLQMEQMRLTGVELALRRELDSHRFEVDSLRHENIHLLDRLRGNGKDSGALTFKLDKEMWTRVACLQNQGLLLLNESSQLCSDLLEFVKGKAGQLPEAKQGLDAQFFVESEMKVQGLKRGTENLTRSLQTMSALFHEKSSLAASKYQSKCMDADESGHPNDQTPEDDTKYKLESETLLTSLLREKIHSKELEVEQLQAELAAAVRGNDILRCEVQNAMDNLSCLTHKLKDTELQILKKDDNINKLQSDLQESTKELTVTRGILPKISEERDMMWEEVKKYNEKNMLLNSEVNLLKKKIETLDEEVLFKEGQITILKDTLGNKPFDLLASPDNTREFLLR</sequence>
<protein>
    <recommendedName>
        <fullName evidence="3">DUF7653 domain-containing protein</fullName>
    </recommendedName>
</protein>
<name>A0AAW1W3L2_RUBAR</name>
<dbReference type="PANTHER" id="PTHR47491">
    <property type="entry name" value="CAP-GLY DOMAIN LINKER"/>
    <property type="match status" value="1"/>
</dbReference>